<dbReference type="GO" id="GO:0005737">
    <property type="term" value="C:cytoplasm"/>
    <property type="evidence" value="ECO:0007669"/>
    <property type="project" value="TreeGrafter"/>
</dbReference>
<dbReference type="AlphaFoldDB" id="A0A7S3BNX6"/>
<dbReference type="PANTHER" id="PTHR16275:SF8">
    <property type="entry name" value="COILED-COIL DOMAIN-CONTAINING PROTEIN 40"/>
    <property type="match status" value="1"/>
</dbReference>
<dbReference type="EMBL" id="HBHX01060343">
    <property type="protein sequence ID" value="CAE0140561.1"/>
    <property type="molecule type" value="Transcribed_RNA"/>
</dbReference>
<feature type="coiled-coil region" evidence="1">
    <location>
        <begin position="275"/>
        <end position="309"/>
    </location>
</feature>
<protein>
    <recommendedName>
        <fullName evidence="3">Cilia- and flagella-associated protein 157</fullName>
    </recommendedName>
</protein>
<dbReference type="GO" id="GO:0035082">
    <property type="term" value="P:axoneme assembly"/>
    <property type="evidence" value="ECO:0007669"/>
    <property type="project" value="InterPro"/>
</dbReference>
<keyword evidence="1" id="KW-0175">Coiled coil</keyword>
<evidence type="ECO:0000313" key="2">
    <source>
        <dbReference type="EMBL" id="CAE0140561.1"/>
    </source>
</evidence>
<organism evidence="2">
    <name type="scientific">Haptolina ericina</name>
    <dbReference type="NCBI Taxonomy" id="156174"/>
    <lineage>
        <taxon>Eukaryota</taxon>
        <taxon>Haptista</taxon>
        <taxon>Haptophyta</taxon>
        <taxon>Prymnesiophyceae</taxon>
        <taxon>Prymnesiales</taxon>
        <taxon>Prymnesiaceae</taxon>
        <taxon>Haptolina</taxon>
    </lineage>
</organism>
<evidence type="ECO:0000256" key="1">
    <source>
        <dbReference type="SAM" id="Coils"/>
    </source>
</evidence>
<gene>
    <name evidence="2" type="ORF">HERI1096_LOCUS33356</name>
</gene>
<dbReference type="InterPro" id="IPR037386">
    <property type="entry name" value="CCDC40"/>
</dbReference>
<reference evidence="2" key="1">
    <citation type="submission" date="2021-01" db="EMBL/GenBank/DDBJ databases">
        <authorList>
            <person name="Corre E."/>
            <person name="Pelletier E."/>
            <person name="Niang G."/>
            <person name="Scheremetjew M."/>
            <person name="Finn R."/>
            <person name="Kale V."/>
            <person name="Holt S."/>
            <person name="Cochrane G."/>
            <person name="Meng A."/>
            <person name="Brown T."/>
            <person name="Cohen L."/>
        </authorList>
    </citation>
    <scope>NUCLEOTIDE SEQUENCE</scope>
    <source>
        <strain evidence="2">CCMP281</strain>
    </source>
</reference>
<proteinExistence type="predicted"/>
<sequence>MAELDEDAGPLEATIVHLKREIGMKQADNAELQRLWIKAQTELVNVQNSNQTVSEQLHDKRAKSSILMQKQLRLNVKYEKEGKEGKELERGSSNLHNEMTKVNQLLASHNAKQKSLADDNFLMETEFVEKLKALEQEAVSAESQIVDLKAQKERLMLDTVEAEKQELLLDKKIALERETQAALDPEVGAAEVRAMQREIHRMRLRYAALQRRQEQMIAEMERAVYKRDNIEAKGKLAAAKKGSAPTQAALNKEITELTKKLKGTTHDANVSQLAVQRQQEASAEETARLEALEQKALELRQHSQRLEESIGAQEQQELLLQHQLRAQSRLTRKLTAAAEGGYQPIGREDEIQERLTEAQDTSQRLVTVIESLGAEFPHVAPRLSSLVQTVSVA</sequence>
<name>A0A7S3BNX6_9EUKA</name>
<accession>A0A7S3BNX6</accession>
<feature type="coiled-coil region" evidence="1">
    <location>
        <begin position="124"/>
        <end position="219"/>
    </location>
</feature>
<dbReference type="PANTHER" id="PTHR16275">
    <property type="entry name" value="COILED-COIL DOMAIN-CONTAINING PROTEIN 40"/>
    <property type="match status" value="1"/>
</dbReference>
<evidence type="ECO:0008006" key="3">
    <source>
        <dbReference type="Google" id="ProtNLM"/>
    </source>
</evidence>
<dbReference type="Pfam" id="PF08647">
    <property type="entry name" value="BRE1"/>
    <property type="match status" value="1"/>
</dbReference>